<evidence type="ECO:0000256" key="12">
    <source>
        <dbReference type="ARBA" id="ARBA00023122"/>
    </source>
</evidence>
<evidence type="ECO:0000256" key="11">
    <source>
        <dbReference type="ARBA" id="ARBA00023049"/>
    </source>
</evidence>
<dbReference type="Gene3D" id="3.10.580.10">
    <property type="entry name" value="CBS-domain"/>
    <property type="match status" value="1"/>
</dbReference>
<evidence type="ECO:0000256" key="15">
    <source>
        <dbReference type="PROSITE-ProRule" id="PRU00703"/>
    </source>
</evidence>
<keyword evidence="5 14" id="KW-0812">Transmembrane</keyword>
<dbReference type="SUPFAM" id="SSF54631">
    <property type="entry name" value="CBS-domain pair"/>
    <property type="match status" value="1"/>
</dbReference>
<proteinExistence type="inferred from homology"/>
<comment type="caution">
    <text evidence="17">The sequence shown here is derived from an EMBL/GenBank/DDBJ whole genome shotgun (WGS) entry which is preliminary data.</text>
</comment>
<keyword evidence="18" id="KW-1185">Reference proteome</keyword>
<dbReference type="PANTHER" id="PTHR39188:SF3">
    <property type="entry name" value="STAGE IV SPORULATION PROTEIN FB"/>
    <property type="match status" value="1"/>
</dbReference>
<accession>A0ABP5EI58</accession>
<feature type="domain" description="CBS" evidence="16">
    <location>
        <begin position="316"/>
        <end position="378"/>
    </location>
</feature>
<comment type="caution">
    <text evidence="14">Lacks conserved residue(s) required for the propagation of feature annotation.</text>
</comment>
<dbReference type="InterPro" id="IPR016483">
    <property type="entry name" value="UCP006404_Pept_M50_CBS"/>
</dbReference>
<comment type="cofactor">
    <cofactor evidence="14">
        <name>Zn(2+)</name>
        <dbReference type="ChEBI" id="CHEBI:29105"/>
    </cofactor>
    <text evidence="14">Binds 1 zinc ion per subunit.</text>
</comment>
<evidence type="ECO:0000256" key="7">
    <source>
        <dbReference type="ARBA" id="ARBA00022737"/>
    </source>
</evidence>
<dbReference type="PROSITE" id="PS51371">
    <property type="entry name" value="CBS"/>
    <property type="match status" value="2"/>
</dbReference>
<keyword evidence="12 15" id="KW-0129">CBS domain</keyword>
<feature type="transmembrane region" description="Helical" evidence="14">
    <location>
        <begin position="47"/>
        <end position="67"/>
    </location>
</feature>
<dbReference type="CDD" id="cd06164">
    <property type="entry name" value="S2P-M50_SpoIVFB_CBS"/>
    <property type="match status" value="1"/>
</dbReference>
<evidence type="ECO:0000259" key="16">
    <source>
        <dbReference type="PROSITE" id="PS51371"/>
    </source>
</evidence>
<keyword evidence="11 14" id="KW-0482">Metalloprotease</keyword>
<evidence type="ECO:0000313" key="18">
    <source>
        <dbReference type="Proteomes" id="UP001501585"/>
    </source>
</evidence>
<evidence type="ECO:0000256" key="9">
    <source>
        <dbReference type="ARBA" id="ARBA00022833"/>
    </source>
</evidence>
<comment type="similarity">
    <text evidence="2 14">Belongs to the peptidase M50B family.</text>
</comment>
<dbReference type="RefSeq" id="WP_344162389.1">
    <property type="nucleotide sequence ID" value="NZ_BAAAPC010000009.1"/>
</dbReference>
<keyword evidence="4 14" id="KW-0645">Protease</keyword>
<keyword evidence="3" id="KW-1003">Cell membrane</keyword>
<keyword evidence="7" id="KW-0677">Repeat</keyword>
<protein>
    <recommendedName>
        <fullName evidence="14">Zinc metalloprotease</fullName>
    </recommendedName>
</protein>
<evidence type="ECO:0000256" key="10">
    <source>
        <dbReference type="ARBA" id="ARBA00022989"/>
    </source>
</evidence>
<evidence type="ECO:0000256" key="2">
    <source>
        <dbReference type="ARBA" id="ARBA00007931"/>
    </source>
</evidence>
<gene>
    <name evidence="17" type="ORF">GCM10009799_25170</name>
</gene>
<dbReference type="Pfam" id="PF00571">
    <property type="entry name" value="CBS"/>
    <property type="match status" value="2"/>
</dbReference>
<evidence type="ECO:0000256" key="8">
    <source>
        <dbReference type="ARBA" id="ARBA00022801"/>
    </source>
</evidence>
<evidence type="ECO:0000256" key="4">
    <source>
        <dbReference type="ARBA" id="ARBA00022670"/>
    </source>
</evidence>
<evidence type="ECO:0000256" key="14">
    <source>
        <dbReference type="PIRNR" id="PIRNR006404"/>
    </source>
</evidence>
<evidence type="ECO:0000256" key="6">
    <source>
        <dbReference type="ARBA" id="ARBA00022723"/>
    </source>
</evidence>
<keyword evidence="9 14" id="KW-0862">Zinc</keyword>
<evidence type="ECO:0000256" key="5">
    <source>
        <dbReference type="ARBA" id="ARBA00022692"/>
    </source>
</evidence>
<feature type="domain" description="CBS" evidence="16">
    <location>
        <begin position="252"/>
        <end position="309"/>
    </location>
</feature>
<sequence>MQETFRLGHLAGIRVGVHWSVLVIFALIAFGLAQVRLPGVYPDRALWLYWSVGLVTAVVFFASLLAHELAHAIVARRNGVRVEGITLWLLGGVARLQDEAASPSAELRISGVGPLVSFLVGLGFGVVAVAIGWVIGPGLVLEAAAWLAAINILLAIFNVIPAAPLDGGRLLRAFLWWRTGDRVRATLGASTAGRTFGWTLVVLGLFLFLQGVALSGIWLAIIGFFLISAATAEGRHAEMRGVLAGIPVREAMTPDPVTAPAETTIAEFLDGPLFRYRHSAFPVTRDGTLPLGMVCIHQIRNVPVGARSTTTLGDIMRPRDEIVTTSPDEPLTEVLTRMESGPDQRALVLDGESVVGILTPSDISRVVTWLTTVRAHARGRDHEEGRSG</sequence>
<dbReference type="PANTHER" id="PTHR39188">
    <property type="entry name" value="MEMBRANE-ASSOCIATED ZINC METALLOPROTEASE M50B"/>
    <property type="match status" value="1"/>
</dbReference>
<dbReference type="EMBL" id="BAAAPC010000009">
    <property type="protein sequence ID" value="GAA1997129.1"/>
    <property type="molecule type" value="Genomic_DNA"/>
</dbReference>
<reference evidence="18" key="1">
    <citation type="journal article" date="2019" name="Int. J. Syst. Evol. Microbiol.">
        <title>The Global Catalogue of Microorganisms (GCM) 10K type strain sequencing project: providing services to taxonomists for standard genome sequencing and annotation.</title>
        <authorList>
            <consortium name="The Broad Institute Genomics Platform"/>
            <consortium name="The Broad Institute Genome Sequencing Center for Infectious Disease"/>
            <person name="Wu L."/>
            <person name="Ma J."/>
        </authorList>
    </citation>
    <scope>NUCLEOTIDE SEQUENCE [LARGE SCALE GENOMIC DNA]</scope>
    <source>
        <strain evidence="18">JCM 15313</strain>
    </source>
</reference>
<dbReference type="InterPro" id="IPR008915">
    <property type="entry name" value="Peptidase_M50"/>
</dbReference>
<dbReference type="Pfam" id="PF02163">
    <property type="entry name" value="Peptidase_M50"/>
    <property type="match status" value="2"/>
</dbReference>
<dbReference type="SMART" id="SM00116">
    <property type="entry name" value="CBS"/>
    <property type="match status" value="2"/>
</dbReference>
<dbReference type="InterPro" id="IPR000644">
    <property type="entry name" value="CBS_dom"/>
</dbReference>
<evidence type="ECO:0000256" key="13">
    <source>
        <dbReference type="ARBA" id="ARBA00023136"/>
    </source>
</evidence>
<evidence type="ECO:0000313" key="17">
    <source>
        <dbReference type="EMBL" id="GAA1997129.1"/>
    </source>
</evidence>
<feature type="transmembrane region" description="Helical" evidence="14">
    <location>
        <begin position="143"/>
        <end position="165"/>
    </location>
</feature>
<feature type="transmembrane region" description="Helical" evidence="14">
    <location>
        <begin position="115"/>
        <end position="137"/>
    </location>
</feature>
<keyword evidence="10 14" id="KW-1133">Transmembrane helix</keyword>
<dbReference type="Proteomes" id="UP001501585">
    <property type="component" value="Unassembled WGS sequence"/>
</dbReference>
<evidence type="ECO:0000256" key="1">
    <source>
        <dbReference type="ARBA" id="ARBA00004651"/>
    </source>
</evidence>
<dbReference type="PIRSF" id="PIRSF006404">
    <property type="entry name" value="UCP006404_Pept_M50_CBS"/>
    <property type="match status" value="1"/>
</dbReference>
<feature type="transmembrane region" description="Helical" evidence="14">
    <location>
        <begin position="12"/>
        <end position="35"/>
    </location>
</feature>
<keyword evidence="8 14" id="KW-0378">Hydrolase</keyword>
<organism evidence="17 18">
    <name type="scientific">Nocardiopsis rhodophaea</name>
    <dbReference type="NCBI Taxonomy" id="280238"/>
    <lineage>
        <taxon>Bacteria</taxon>
        <taxon>Bacillati</taxon>
        <taxon>Actinomycetota</taxon>
        <taxon>Actinomycetes</taxon>
        <taxon>Streptosporangiales</taxon>
        <taxon>Nocardiopsidaceae</taxon>
        <taxon>Nocardiopsis</taxon>
    </lineage>
</organism>
<dbReference type="GO" id="GO:0006508">
    <property type="term" value="P:proteolysis"/>
    <property type="evidence" value="ECO:0007669"/>
    <property type="project" value="UniProtKB-KW"/>
</dbReference>
<name>A0ABP5EI58_9ACTN</name>
<comment type="subcellular location">
    <subcellularLocation>
        <location evidence="1">Cell membrane</location>
        <topology evidence="1">Multi-pass membrane protein</topology>
    </subcellularLocation>
</comment>
<evidence type="ECO:0000256" key="3">
    <source>
        <dbReference type="ARBA" id="ARBA00022475"/>
    </source>
</evidence>
<keyword evidence="13 14" id="KW-0472">Membrane</keyword>
<dbReference type="InterPro" id="IPR046342">
    <property type="entry name" value="CBS_dom_sf"/>
</dbReference>
<dbReference type="GO" id="GO:0008233">
    <property type="term" value="F:peptidase activity"/>
    <property type="evidence" value="ECO:0007669"/>
    <property type="project" value="UniProtKB-KW"/>
</dbReference>
<keyword evidence="6 14" id="KW-0479">Metal-binding</keyword>